<proteinExistence type="predicted"/>
<feature type="compositionally biased region" description="Low complexity" evidence="1">
    <location>
        <begin position="159"/>
        <end position="170"/>
    </location>
</feature>
<dbReference type="EMBL" id="JAHRHY010000005">
    <property type="protein sequence ID" value="KAG9069077.1"/>
    <property type="molecule type" value="Genomic_DNA"/>
</dbReference>
<dbReference type="AlphaFoldDB" id="A0A9P7XXR5"/>
<feature type="compositionally biased region" description="Basic and acidic residues" evidence="1">
    <location>
        <begin position="108"/>
        <end position="118"/>
    </location>
</feature>
<organism evidence="2 3">
    <name type="scientific">Linnemannia hyalina</name>
    <dbReference type="NCBI Taxonomy" id="64524"/>
    <lineage>
        <taxon>Eukaryota</taxon>
        <taxon>Fungi</taxon>
        <taxon>Fungi incertae sedis</taxon>
        <taxon>Mucoromycota</taxon>
        <taxon>Mortierellomycotina</taxon>
        <taxon>Mortierellomycetes</taxon>
        <taxon>Mortierellales</taxon>
        <taxon>Mortierellaceae</taxon>
        <taxon>Linnemannia</taxon>
    </lineage>
</organism>
<feature type="compositionally biased region" description="Low complexity" evidence="1">
    <location>
        <begin position="192"/>
        <end position="203"/>
    </location>
</feature>
<feature type="region of interest" description="Disordered" evidence="1">
    <location>
        <begin position="89"/>
        <end position="127"/>
    </location>
</feature>
<name>A0A9P7XXR5_9FUNG</name>
<feature type="compositionally biased region" description="Basic residues" evidence="1">
    <location>
        <begin position="90"/>
        <end position="107"/>
    </location>
</feature>
<dbReference type="OrthoDB" id="2449885at2759"/>
<feature type="region of interest" description="Disordered" evidence="1">
    <location>
        <begin position="159"/>
        <end position="232"/>
    </location>
</feature>
<protein>
    <submittedName>
        <fullName evidence="2">Uncharacterized protein</fullName>
    </submittedName>
</protein>
<reference evidence="2" key="1">
    <citation type="submission" date="2021-06" db="EMBL/GenBank/DDBJ databases">
        <title>Genome Sequence of Mortierella hyaline Strain SCG-10, a Cold-Adapted, Nitrate-Reducing Fungus Isolated from Soil in Minnesota, USA.</title>
        <authorList>
            <person name="Aldossari N."/>
        </authorList>
    </citation>
    <scope>NUCLEOTIDE SEQUENCE</scope>
    <source>
        <strain evidence="2">SCG-10</strain>
    </source>
</reference>
<gene>
    <name evidence="2" type="ORF">KI688_009970</name>
</gene>
<evidence type="ECO:0000313" key="3">
    <source>
        <dbReference type="Proteomes" id="UP000707451"/>
    </source>
</evidence>
<comment type="caution">
    <text evidence="2">The sequence shown here is derived from an EMBL/GenBank/DDBJ whole genome shotgun (WGS) entry which is preliminary data.</text>
</comment>
<accession>A0A9P7XXR5</accession>
<evidence type="ECO:0000256" key="1">
    <source>
        <dbReference type="SAM" id="MobiDB-lite"/>
    </source>
</evidence>
<keyword evidence="3" id="KW-1185">Reference proteome</keyword>
<evidence type="ECO:0000313" key="2">
    <source>
        <dbReference type="EMBL" id="KAG9069077.1"/>
    </source>
</evidence>
<sequence length="232" mass="25708">MATIPLGLGLATASHLYLCHRNLLQSEQERQHHAELSERCELDLLLHSLSGKALFSELIDLLDSTLHSHSDSDGNKGNDDDFGSMSCAGFKKKKKSSRPGHRHRRYHLQQEQEEREQQEQMAPRSWPLLLSSSTVKIAEGTGATSGERDANTINIDKQLQQPQLQPQQQQNTSPDLSSRDRISRNAAAAVASSQCQPPSSLLPRVASFVSHRNAVSRKPRTEYALDSQPSGP</sequence>
<dbReference type="Proteomes" id="UP000707451">
    <property type="component" value="Unassembled WGS sequence"/>
</dbReference>